<evidence type="ECO:0000313" key="2">
    <source>
        <dbReference type="Proteomes" id="UP000516369"/>
    </source>
</evidence>
<sequence>MKVMILLTGGGPMIILTSSDLPTAPTLLKELANKGIEKFIAYEIPLDLAKSRYGAHFDAVSHDVHETDQLRILDFNGQRAFSLFRFDEWGPPTRYEAPPHHRLGIS</sequence>
<name>A0A7H1MYS8_9PROT</name>
<organism evidence="1 2">
    <name type="scientific">Defluviicoccus vanus</name>
    <dbReference type="NCBI Taxonomy" id="111831"/>
    <lineage>
        <taxon>Bacteria</taxon>
        <taxon>Pseudomonadati</taxon>
        <taxon>Pseudomonadota</taxon>
        <taxon>Alphaproteobacteria</taxon>
        <taxon>Rhodospirillales</taxon>
        <taxon>Rhodospirillaceae</taxon>
        <taxon>Defluviicoccus</taxon>
    </lineage>
</organism>
<evidence type="ECO:0008006" key="3">
    <source>
        <dbReference type="Google" id="ProtNLM"/>
    </source>
</evidence>
<gene>
    <name evidence="1" type="ORF">HQ394_03575</name>
</gene>
<protein>
    <recommendedName>
        <fullName evidence="3">Cytosolic protein</fullName>
    </recommendedName>
</protein>
<dbReference type="EMBL" id="CP053923">
    <property type="protein sequence ID" value="QNT68614.1"/>
    <property type="molecule type" value="Genomic_DNA"/>
</dbReference>
<reference evidence="1 2" key="1">
    <citation type="submission" date="2020-05" db="EMBL/GenBank/DDBJ databases">
        <title>Complete closed genome sequence of Defluviicoccus vanus.</title>
        <authorList>
            <person name="Bessarab I."/>
            <person name="Arumugam K."/>
            <person name="Maszenan A.M."/>
            <person name="Seviour R.J."/>
            <person name="Williams R.B."/>
        </authorList>
    </citation>
    <scope>NUCLEOTIDE SEQUENCE [LARGE SCALE GENOMIC DNA]</scope>
    <source>
        <strain evidence="1 2">Ben 114</strain>
    </source>
</reference>
<keyword evidence="2" id="KW-1185">Reference proteome</keyword>
<dbReference type="KEGG" id="dvn:HQ394_03575"/>
<evidence type="ECO:0000313" key="1">
    <source>
        <dbReference type="EMBL" id="QNT68614.1"/>
    </source>
</evidence>
<proteinExistence type="predicted"/>
<dbReference type="RefSeq" id="WP_190262051.1">
    <property type="nucleotide sequence ID" value="NZ_CP053923.1"/>
</dbReference>
<dbReference type="Proteomes" id="UP000516369">
    <property type="component" value="Chromosome"/>
</dbReference>
<accession>A0A7H1MYS8</accession>
<dbReference type="AlphaFoldDB" id="A0A7H1MYS8"/>